<gene>
    <name evidence="2" type="ORF">EYC87_01910</name>
</gene>
<proteinExistence type="predicted"/>
<dbReference type="PANTHER" id="PTHR43798:SF33">
    <property type="entry name" value="HYDROLASE, PUTATIVE (AFU_ORTHOLOGUE AFUA_2G14860)-RELATED"/>
    <property type="match status" value="1"/>
</dbReference>
<comment type="caution">
    <text evidence="2">The sequence shown here is derived from an EMBL/GenBank/DDBJ whole genome shotgun (WGS) entry which is preliminary data.</text>
</comment>
<evidence type="ECO:0000259" key="1">
    <source>
        <dbReference type="Pfam" id="PF00561"/>
    </source>
</evidence>
<dbReference type="Proteomes" id="UP001143307">
    <property type="component" value="Unassembled WGS sequence"/>
</dbReference>
<dbReference type="InterPro" id="IPR050266">
    <property type="entry name" value="AB_hydrolase_sf"/>
</dbReference>
<keyword evidence="3" id="KW-1185">Reference proteome</keyword>
<protein>
    <submittedName>
        <fullName evidence="2">Alpha/beta hydrolase</fullName>
    </submittedName>
</protein>
<dbReference type="GO" id="GO:0016787">
    <property type="term" value="F:hydrolase activity"/>
    <property type="evidence" value="ECO:0007669"/>
    <property type="project" value="UniProtKB-KW"/>
</dbReference>
<reference evidence="2" key="1">
    <citation type="submission" date="2019-02" db="EMBL/GenBank/DDBJ databases">
        <authorList>
            <person name="Li S.-H."/>
        </authorList>
    </citation>
    <scope>NUCLEOTIDE SEQUENCE</scope>
    <source>
        <strain evidence="2">IMCC8485</strain>
    </source>
</reference>
<dbReference type="PANTHER" id="PTHR43798">
    <property type="entry name" value="MONOACYLGLYCEROL LIPASE"/>
    <property type="match status" value="1"/>
</dbReference>
<dbReference type="EMBL" id="SHNP01000001">
    <property type="protein sequence ID" value="MCX2972342.1"/>
    <property type="molecule type" value="Genomic_DNA"/>
</dbReference>
<organism evidence="2 3">
    <name type="scientific">Candidatus Seongchinamella marina</name>
    <dbReference type="NCBI Taxonomy" id="2518990"/>
    <lineage>
        <taxon>Bacteria</taxon>
        <taxon>Pseudomonadati</taxon>
        <taxon>Pseudomonadota</taxon>
        <taxon>Gammaproteobacteria</taxon>
        <taxon>Cellvibrionales</taxon>
        <taxon>Halieaceae</taxon>
        <taxon>Seongchinamella</taxon>
    </lineage>
</organism>
<dbReference type="SUPFAM" id="SSF53474">
    <property type="entry name" value="alpha/beta-Hydrolases"/>
    <property type="match status" value="1"/>
</dbReference>
<sequence>MRTDVNSDSSYCYTNNRQIDPNKETVVFIHGSGMDHTVWTLASRHFARHGRNVVAVDLPGHGRSTGALRPSIEAMAEWIIDLLDALKIDRAALAGHSLGSLVSLECAARYPQRIRAIALVGTTAPMPVSDAILDAARNNDHAAFDMLTQWGYSKRHQYGGNRNSGIWMIGNTLRLYERAAPGVLFNDMNACNDYTTGLDRAEEVQCPALMILGVEDRLTPSRGTRPLQEALPEVEVVMLAGAGHTIMVEEPNTLLTALHKVL</sequence>
<name>A0ABT3SQU1_9GAMM</name>
<dbReference type="RefSeq" id="WP_279251368.1">
    <property type="nucleotide sequence ID" value="NZ_SHNP01000001.1"/>
</dbReference>
<accession>A0ABT3SQU1</accession>
<dbReference type="PRINTS" id="PR00111">
    <property type="entry name" value="ABHYDROLASE"/>
</dbReference>
<evidence type="ECO:0000313" key="3">
    <source>
        <dbReference type="Proteomes" id="UP001143307"/>
    </source>
</evidence>
<evidence type="ECO:0000313" key="2">
    <source>
        <dbReference type="EMBL" id="MCX2972342.1"/>
    </source>
</evidence>
<dbReference type="Gene3D" id="3.40.50.1820">
    <property type="entry name" value="alpha/beta hydrolase"/>
    <property type="match status" value="1"/>
</dbReference>
<dbReference type="Pfam" id="PF00561">
    <property type="entry name" value="Abhydrolase_1"/>
    <property type="match status" value="1"/>
</dbReference>
<dbReference type="InterPro" id="IPR029058">
    <property type="entry name" value="AB_hydrolase_fold"/>
</dbReference>
<feature type="domain" description="AB hydrolase-1" evidence="1">
    <location>
        <begin position="25"/>
        <end position="151"/>
    </location>
</feature>
<keyword evidence="2" id="KW-0378">Hydrolase</keyword>
<dbReference type="InterPro" id="IPR000073">
    <property type="entry name" value="AB_hydrolase_1"/>
</dbReference>